<dbReference type="EMBL" id="QPFP01000001">
    <property type="protein sequence ID" value="TEB39813.1"/>
    <property type="molecule type" value="Genomic_DNA"/>
</dbReference>
<dbReference type="AlphaFoldDB" id="A0A4Y7U046"/>
<keyword evidence="1" id="KW-0547">Nucleotide-binding</keyword>
<feature type="region of interest" description="Disordered" evidence="2">
    <location>
        <begin position="382"/>
        <end position="507"/>
    </location>
</feature>
<dbReference type="OrthoDB" id="10261408at2759"/>
<feature type="domain" description="Septin-type G" evidence="3">
    <location>
        <begin position="133"/>
        <end position="651"/>
    </location>
</feature>
<dbReference type="GO" id="GO:0005525">
    <property type="term" value="F:GTP binding"/>
    <property type="evidence" value="ECO:0007669"/>
    <property type="project" value="UniProtKB-KW"/>
</dbReference>
<evidence type="ECO:0000256" key="2">
    <source>
        <dbReference type="SAM" id="MobiDB-lite"/>
    </source>
</evidence>
<organism evidence="4 5">
    <name type="scientific">Coprinellus micaceus</name>
    <name type="common">Glistening ink-cap mushroom</name>
    <name type="synonym">Coprinus micaceus</name>
    <dbReference type="NCBI Taxonomy" id="71717"/>
    <lineage>
        <taxon>Eukaryota</taxon>
        <taxon>Fungi</taxon>
        <taxon>Dikarya</taxon>
        <taxon>Basidiomycota</taxon>
        <taxon>Agaricomycotina</taxon>
        <taxon>Agaricomycetes</taxon>
        <taxon>Agaricomycetidae</taxon>
        <taxon>Agaricales</taxon>
        <taxon>Agaricineae</taxon>
        <taxon>Psathyrellaceae</taxon>
        <taxon>Coprinellus</taxon>
    </lineage>
</organism>
<dbReference type="PROSITE" id="PS51719">
    <property type="entry name" value="G_SEPTIN"/>
    <property type="match status" value="1"/>
</dbReference>
<keyword evidence="5" id="KW-1185">Reference proteome</keyword>
<feature type="region of interest" description="Disordered" evidence="2">
    <location>
        <begin position="1"/>
        <end position="94"/>
    </location>
</feature>
<evidence type="ECO:0000256" key="1">
    <source>
        <dbReference type="RuleBase" id="RU004560"/>
    </source>
</evidence>
<feature type="region of interest" description="Disordered" evidence="2">
    <location>
        <begin position="294"/>
        <end position="327"/>
    </location>
</feature>
<dbReference type="Proteomes" id="UP000298030">
    <property type="component" value="Unassembled WGS sequence"/>
</dbReference>
<accession>A0A4Y7U046</accession>
<gene>
    <name evidence="4" type="ORF">FA13DRAFT_1784484</name>
</gene>
<dbReference type="PANTHER" id="PTHR18884">
    <property type="entry name" value="SEPTIN"/>
    <property type="match status" value="1"/>
</dbReference>
<feature type="compositionally biased region" description="Basic and acidic residues" evidence="2">
    <location>
        <begin position="484"/>
        <end position="507"/>
    </location>
</feature>
<feature type="compositionally biased region" description="Basic and acidic residues" evidence="2">
    <location>
        <begin position="421"/>
        <end position="433"/>
    </location>
</feature>
<feature type="compositionally biased region" description="Acidic residues" evidence="2">
    <location>
        <begin position="303"/>
        <end position="312"/>
    </location>
</feature>
<evidence type="ECO:0000313" key="5">
    <source>
        <dbReference type="Proteomes" id="UP000298030"/>
    </source>
</evidence>
<comment type="caution">
    <text evidence="4">The sequence shown here is derived from an EMBL/GenBank/DDBJ whole genome shotgun (WGS) entry which is preliminary data.</text>
</comment>
<feature type="region of interest" description="Disordered" evidence="2">
    <location>
        <begin position="534"/>
        <end position="574"/>
    </location>
</feature>
<dbReference type="InterPro" id="IPR027417">
    <property type="entry name" value="P-loop_NTPase"/>
</dbReference>
<dbReference type="SUPFAM" id="SSF52540">
    <property type="entry name" value="P-loop containing nucleoside triphosphate hydrolases"/>
    <property type="match status" value="1"/>
</dbReference>
<feature type="compositionally biased region" description="Polar residues" evidence="2">
    <location>
        <begin position="544"/>
        <end position="568"/>
    </location>
</feature>
<evidence type="ECO:0000313" key="4">
    <source>
        <dbReference type="EMBL" id="TEB39813.1"/>
    </source>
</evidence>
<reference evidence="4 5" key="1">
    <citation type="journal article" date="2019" name="Nat. Ecol. Evol.">
        <title>Megaphylogeny resolves global patterns of mushroom evolution.</title>
        <authorList>
            <person name="Varga T."/>
            <person name="Krizsan K."/>
            <person name="Foldi C."/>
            <person name="Dima B."/>
            <person name="Sanchez-Garcia M."/>
            <person name="Sanchez-Ramirez S."/>
            <person name="Szollosi G.J."/>
            <person name="Szarkandi J.G."/>
            <person name="Papp V."/>
            <person name="Albert L."/>
            <person name="Andreopoulos W."/>
            <person name="Angelini C."/>
            <person name="Antonin V."/>
            <person name="Barry K.W."/>
            <person name="Bougher N.L."/>
            <person name="Buchanan P."/>
            <person name="Buyck B."/>
            <person name="Bense V."/>
            <person name="Catcheside P."/>
            <person name="Chovatia M."/>
            <person name="Cooper J."/>
            <person name="Damon W."/>
            <person name="Desjardin D."/>
            <person name="Finy P."/>
            <person name="Geml J."/>
            <person name="Haridas S."/>
            <person name="Hughes K."/>
            <person name="Justo A."/>
            <person name="Karasinski D."/>
            <person name="Kautmanova I."/>
            <person name="Kiss B."/>
            <person name="Kocsube S."/>
            <person name="Kotiranta H."/>
            <person name="LaButti K.M."/>
            <person name="Lechner B.E."/>
            <person name="Liimatainen K."/>
            <person name="Lipzen A."/>
            <person name="Lukacs Z."/>
            <person name="Mihaltcheva S."/>
            <person name="Morgado L.N."/>
            <person name="Niskanen T."/>
            <person name="Noordeloos M.E."/>
            <person name="Ohm R.A."/>
            <person name="Ortiz-Santana B."/>
            <person name="Ovrebo C."/>
            <person name="Racz N."/>
            <person name="Riley R."/>
            <person name="Savchenko A."/>
            <person name="Shiryaev A."/>
            <person name="Soop K."/>
            <person name="Spirin V."/>
            <person name="Szebenyi C."/>
            <person name="Tomsovsky M."/>
            <person name="Tulloss R.E."/>
            <person name="Uehling J."/>
            <person name="Grigoriev I.V."/>
            <person name="Vagvolgyi C."/>
            <person name="Papp T."/>
            <person name="Martin F.M."/>
            <person name="Miettinen O."/>
            <person name="Hibbett D.S."/>
            <person name="Nagy L.G."/>
        </authorList>
    </citation>
    <scope>NUCLEOTIDE SEQUENCE [LARGE SCALE GENOMIC DNA]</scope>
    <source>
        <strain evidence="4 5">FP101781</strain>
    </source>
</reference>
<dbReference type="InterPro" id="IPR030379">
    <property type="entry name" value="G_SEPTIN_dom"/>
</dbReference>
<evidence type="ECO:0000259" key="3">
    <source>
        <dbReference type="PROSITE" id="PS51719"/>
    </source>
</evidence>
<keyword evidence="1" id="KW-0342">GTP-binding</keyword>
<dbReference type="Pfam" id="PF00735">
    <property type="entry name" value="Septin"/>
    <property type="match status" value="3"/>
</dbReference>
<dbReference type="STRING" id="71717.A0A4Y7U046"/>
<feature type="compositionally biased region" description="Basic residues" evidence="2">
    <location>
        <begin position="471"/>
        <end position="483"/>
    </location>
</feature>
<dbReference type="Gene3D" id="3.40.50.300">
    <property type="entry name" value="P-loop containing nucleotide triphosphate hydrolases"/>
    <property type="match status" value="1"/>
</dbReference>
<protein>
    <recommendedName>
        <fullName evidence="3">Septin-type G domain-containing protein</fullName>
    </recommendedName>
</protein>
<proteinExistence type="inferred from homology"/>
<comment type="similarity">
    <text evidence="1">Belongs to the TRAFAC class TrmE-Era-EngA-EngB-Septin-like GTPase superfamily. Septin GTPase family.</text>
</comment>
<sequence length="672" mass="73293">MFTFRRKSKKEAPSPPIPSSPSLPTLNSQGIPWPEDLVDVSAIREAIPTDDEEKDEKPGPNAAKVSMASERTAIPFHKPFRPSESGTVPPVPEAGPGAISALYMSAGGPPTFEPKRATIMSSTGRYSQKRARVPPTFNLMVAGGKGTGKTSLLRLLLDTADLSPLATEDQRAALSNFLKGTTKSTQAIQTACVEICESRFDRILFSVIDTPGLDFSEGRELKLERQVNNVIKYLDAQYADTMNEESKVVRQNKGDQHIHLCIYMIDPASVMTAEERGTQTTFPTKTLSETAVSNVPDLVSDNSSDDDEDDESVHEPEQGDSPSDVLSLSPAEIRVVRRISARANVLPVIAHSDSLTDEKLQAVKKAVRTDLLKAGIDLGVFAPPEATEKEPPATPRPRRTTKFAAPPLPSENGHENGSAAEDQKESSGEKEDAPTADDTTPTKANGRASPTAEPEDDADDERVSRPVIKLRASRHRALSRSRSRRDLYQAAEDERRPVSPDSHDRESVANVRFSAHIVSKEPVTSLLPFALIAPEPGRRRPPASTDSTSSGALESPTNAGTQSENASEVNVPATPASVKSVKNLPFTSGPPEDLKGVFVRKYRWGTIDVLDPNHCDFAAMRTAVLSTHLKLLKIRTKEVLYEKYRTEKLLARRATAQISEEQRQRLLEDLGL</sequence>
<name>A0A4Y7U046_COPMI</name>